<dbReference type="InParanoid" id="A0A2R6QHE0"/>
<dbReference type="Proteomes" id="UP000241394">
    <property type="component" value="Chromosome LG16"/>
</dbReference>
<dbReference type="Gramene" id="PSS08023">
    <property type="protein sequence ID" value="PSS08023"/>
    <property type="gene ID" value="CEY00_Acc18384"/>
</dbReference>
<name>A0A2R6QHE0_ACTCC</name>
<proteinExistence type="predicted"/>
<reference evidence="1 2" key="1">
    <citation type="submission" date="2017-07" db="EMBL/GenBank/DDBJ databases">
        <title>An improved, manually edited Actinidia chinensis var. chinensis (kiwifruit) genome highlights the challenges associated with draft genomes and gene prediction in plants.</title>
        <authorList>
            <person name="Pilkington S."/>
            <person name="Crowhurst R."/>
            <person name="Hilario E."/>
            <person name="Nardozza S."/>
            <person name="Fraser L."/>
            <person name="Peng Y."/>
            <person name="Gunaseelan K."/>
            <person name="Simpson R."/>
            <person name="Tahir J."/>
            <person name="Deroles S."/>
            <person name="Templeton K."/>
            <person name="Luo Z."/>
            <person name="Davy M."/>
            <person name="Cheng C."/>
            <person name="Mcneilage M."/>
            <person name="Scaglione D."/>
            <person name="Liu Y."/>
            <person name="Zhang Q."/>
            <person name="Datson P."/>
            <person name="De Silva N."/>
            <person name="Gardiner S."/>
            <person name="Bassett H."/>
            <person name="Chagne D."/>
            <person name="Mccallum J."/>
            <person name="Dzierzon H."/>
            <person name="Deng C."/>
            <person name="Wang Y.-Y."/>
            <person name="Barron N."/>
            <person name="Manako K."/>
            <person name="Bowen J."/>
            <person name="Foster T."/>
            <person name="Erridge Z."/>
            <person name="Tiffin H."/>
            <person name="Waite C."/>
            <person name="Davies K."/>
            <person name="Grierson E."/>
            <person name="Laing W."/>
            <person name="Kirk R."/>
            <person name="Chen X."/>
            <person name="Wood M."/>
            <person name="Montefiori M."/>
            <person name="Brummell D."/>
            <person name="Schwinn K."/>
            <person name="Catanach A."/>
            <person name="Fullerton C."/>
            <person name="Li D."/>
            <person name="Meiyalaghan S."/>
            <person name="Nieuwenhuizen N."/>
            <person name="Read N."/>
            <person name="Prakash R."/>
            <person name="Hunter D."/>
            <person name="Zhang H."/>
            <person name="Mckenzie M."/>
            <person name="Knabel M."/>
            <person name="Harris A."/>
            <person name="Allan A."/>
            <person name="Chen A."/>
            <person name="Janssen B."/>
            <person name="Plunkett B."/>
            <person name="Dwamena C."/>
            <person name="Voogd C."/>
            <person name="Leif D."/>
            <person name="Lafferty D."/>
            <person name="Souleyre E."/>
            <person name="Varkonyi-Gasic E."/>
            <person name="Gambi F."/>
            <person name="Hanley J."/>
            <person name="Yao J.-L."/>
            <person name="Cheung J."/>
            <person name="David K."/>
            <person name="Warren B."/>
            <person name="Marsh K."/>
            <person name="Snowden K."/>
            <person name="Lin-Wang K."/>
            <person name="Brian L."/>
            <person name="Martinez-Sanchez M."/>
            <person name="Wang M."/>
            <person name="Ileperuma N."/>
            <person name="Macnee N."/>
            <person name="Campin R."/>
            <person name="Mcatee P."/>
            <person name="Drummond R."/>
            <person name="Espley R."/>
            <person name="Ireland H."/>
            <person name="Wu R."/>
            <person name="Atkinson R."/>
            <person name="Karunairetnam S."/>
            <person name="Bulley S."/>
            <person name="Chunkath S."/>
            <person name="Hanley Z."/>
            <person name="Storey R."/>
            <person name="Thrimawithana A."/>
            <person name="Thomson S."/>
            <person name="David C."/>
            <person name="Testolin R."/>
        </authorList>
    </citation>
    <scope>NUCLEOTIDE SEQUENCE [LARGE SCALE GENOMIC DNA]</scope>
    <source>
        <strain evidence="2">cv. Red5</strain>
        <tissue evidence="1">Young leaf</tissue>
    </source>
</reference>
<organism evidence="1 2">
    <name type="scientific">Actinidia chinensis var. chinensis</name>
    <name type="common">Chinese soft-hair kiwi</name>
    <dbReference type="NCBI Taxonomy" id="1590841"/>
    <lineage>
        <taxon>Eukaryota</taxon>
        <taxon>Viridiplantae</taxon>
        <taxon>Streptophyta</taxon>
        <taxon>Embryophyta</taxon>
        <taxon>Tracheophyta</taxon>
        <taxon>Spermatophyta</taxon>
        <taxon>Magnoliopsida</taxon>
        <taxon>eudicotyledons</taxon>
        <taxon>Gunneridae</taxon>
        <taxon>Pentapetalae</taxon>
        <taxon>asterids</taxon>
        <taxon>Ericales</taxon>
        <taxon>Actinidiaceae</taxon>
        <taxon>Actinidia</taxon>
    </lineage>
</organism>
<reference evidence="2" key="2">
    <citation type="journal article" date="2018" name="BMC Genomics">
        <title>A manually annotated Actinidia chinensis var. chinensis (kiwifruit) genome highlights the challenges associated with draft genomes and gene prediction in plants.</title>
        <authorList>
            <person name="Pilkington S.M."/>
            <person name="Crowhurst R."/>
            <person name="Hilario E."/>
            <person name="Nardozza S."/>
            <person name="Fraser L."/>
            <person name="Peng Y."/>
            <person name="Gunaseelan K."/>
            <person name="Simpson R."/>
            <person name="Tahir J."/>
            <person name="Deroles S.C."/>
            <person name="Templeton K."/>
            <person name="Luo Z."/>
            <person name="Davy M."/>
            <person name="Cheng C."/>
            <person name="McNeilage M."/>
            <person name="Scaglione D."/>
            <person name="Liu Y."/>
            <person name="Zhang Q."/>
            <person name="Datson P."/>
            <person name="De Silva N."/>
            <person name="Gardiner S.E."/>
            <person name="Bassett H."/>
            <person name="Chagne D."/>
            <person name="McCallum J."/>
            <person name="Dzierzon H."/>
            <person name="Deng C."/>
            <person name="Wang Y.Y."/>
            <person name="Barron L."/>
            <person name="Manako K."/>
            <person name="Bowen J."/>
            <person name="Foster T.M."/>
            <person name="Erridge Z.A."/>
            <person name="Tiffin H."/>
            <person name="Waite C.N."/>
            <person name="Davies K.M."/>
            <person name="Grierson E.P."/>
            <person name="Laing W.A."/>
            <person name="Kirk R."/>
            <person name="Chen X."/>
            <person name="Wood M."/>
            <person name="Montefiori M."/>
            <person name="Brummell D.A."/>
            <person name="Schwinn K.E."/>
            <person name="Catanach A."/>
            <person name="Fullerton C."/>
            <person name="Li D."/>
            <person name="Meiyalaghan S."/>
            <person name="Nieuwenhuizen N."/>
            <person name="Read N."/>
            <person name="Prakash R."/>
            <person name="Hunter D."/>
            <person name="Zhang H."/>
            <person name="McKenzie M."/>
            <person name="Knabel M."/>
            <person name="Harris A."/>
            <person name="Allan A.C."/>
            <person name="Gleave A."/>
            <person name="Chen A."/>
            <person name="Janssen B.J."/>
            <person name="Plunkett B."/>
            <person name="Ampomah-Dwamena C."/>
            <person name="Voogd C."/>
            <person name="Leif D."/>
            <person name="Lafferty D."/>
            <person name="Souleyre E.J.F."/>
            <person name="Varkonyi-Gasic E."/>
            <person name="Gambi F."/>
            <person name="Hanley J."/>
            <person name="Yao J.L."/>
            <person name="Cheung J."/>
            <person name="David K.M."/>
            <person name="Warren B."/>
            <person name="Marsh K."/>
            <person name="Snowden K.C."/>
            <person name="Lin-Wang K."/>
            <person name="Brian L."/>
            <person name="Martinez-Sanchez M."/>
            <person name="Wang M."/>
            <person name="Ileperuma N."/>
            <person name="Macnee N."/>
            <person name="Campin R."/>
            <person name="McAtee P."/>
            <person name="Drummond R.S.M."/>
            <person name="Espley R.V."/>
            <person name="Ireland H.S."/>
            <person name="Wu R."/>
            <person name="Atkinson R.G."/>
            <person name="Karunairetnam S."/>
            <person name="Bulley S."/>
            <person name="Chunkath S."/>
            <person name="Hanley Z."/>
            <person name="Storey R."/>
            <person name="Thrimawithana A.H."/>
            <person name="Thomson S."/>
            <person name="David C."/>
            <person name="Testolin R."/>
            <person name="Huang H."/>
            <person name="Hellens R.P."/>
            <person name="Schaffer R.J."/>
        </authorList>
    </citation>
    <scope>NUCLEOTIDE SEQUENCE [LARGE SCALE GENOMIC DNA]</scope>
    <source>
        <strain evidence="2">cv. Red5</strain>
    </source>
</reference>
<comment type="caution">
    <text evidence="1">The sequence shown here is derived from an EMBL/GenBank/DDBJ whole genome shotgun (WGS) entry which is preliminary data.</text>
</comment>
<dbReference type="AlphaFoldDB" id="A0A2R6QHE0"/>
<keyword evidence="2" id="KW-1185">Reference proteome</keyword>
<gene>
    <name evidence="1" type="ORF">CEY00_Acc18384</name>
</gene>
<sequence>MKFSRKHDIIINEYAQVFNQFKPRLRLRCNATAALNNYCLAATLLWLDALVAATSLSNAAPAVTAGLPDAVVAGCNLCWDSIAVGYSLLCDIAAAPRLRLRCNATAALNNYCLAATLLWLDALVAATSLSNAAPAVTAGLPDAVVAGCSLCWDAIVVGCSRYRSCSYCCRIVNSSSIAIMFFT</sequence>
<evidence type="ECO:0000313" key="2">
    <source>
        <dbReference type="Proteomes" id="UP000241394"/>
    </source>
</evidence>
<evidence type="ECO:0000313" key="1">
    <source>
        <dbReference type="EMBL" id="PSS08023.1"/>
    </source>
</evidence>
<accession>A0A2R6QHE0</accession>
<dbReference type="EMBL" id="NKQK01000016">
    <property type="protein sequence ID" value="PSS08023.1"/>
    <property type="molecule type" value="Genomic_DNA"/>
</dbReference>
<protein>
    <submittedName>
        <fullName evidence="1">Keratin-associated protein like</fullName>
    </submittedName>
</protein>